<keyword evidence="10" id="KW-1185">Reference proteome</keyword>
<dbReference type="AlphaFoldDB" id="A0A7W9AQY2"/>
<comment type="caution">
    <text evidence="9">The sequence shown here is derived from an EMBL/GenBank/DDBJ whole genome shotgun (WGS) entry which is preliminary data.</text>
</comment>
<feature type="transmembrane region" description="Helical" evidence="8">
    <location>
        <begin position="106"/>
        <end position="124"/>
    </location>
</feature>
<keyword evidence="5 8" id="KW-0812">Transmembrane</keyword>
<evidence type="ECO:0000256" key="8">
    <source>
        <dbReference type="SAM" id="Phobius"/>
    </source>
</evidence>
<keyword evidence="7 8" id="KW-0472">Membrane</keyword>
<feature type="transmembrane region" description="Helical" evidence="8">
    <location>
        <begin position="210"/>
        <end position="232"/>
    </location>
</feature>
<sequence length="489" mass="52143">MPATPVRLRAAVPLLLLALVALGLRVWDFGNPVVHVDEQFYLLVGERMWHGAVPFIDIWDRKPVGLFLIYAVAAAFPGDGILAYQLMATAAAIATAAVVRSASLRVGARPSGALLAGIAYLLWLPMLGGRGGQAPVFYNLLVAVAVFGTLALPALATAQRRAAILRSGLIACLLAGVAIQVKYTAAVEGAFVGLAHLWWLHRAGGRRGGLIVAGLAWAVAGLLPTAIAYAAYATMGPAAAEAFWFANFSSIFLRAPYPPGELAMRLLGIAAQLSPLIACALLGWRLRPRPTPAPLALAYGWLIAALFGFGAIGTFFDHYALPLIAPLSLLSAATFGRRPRAAVGALGIGLLLFLAERAFVADDAPGARETARLVALNAHGQCPYVFIGDTITYALSGTCLPTAYVFPNLLAYSTEQGATGIDEAGEVRRIMGRRPPVIVTSTRNLTIWNPGSLAAVKAAMRRDYRRVWTTPRSGWRTVIYLRNDLNFRR</sequence>
<dbReference type="PANTHER" id="PTHR33908">
    <property type="entry name" value="MANNOSYLTRANSFERASE YKCB-RELATED"/>
    <property type="match status" value="1"/>
</dbReference>
<evidence type="ECO:0000256" key="7">
    <source>
        <dbReference type="ARBA" id="ARBA00023136"/>
    </source>
</evidence>
<keyword evidence="3" id="KW-0328">Glycosyltransferase</keyword>
<dbReference type="GO" id="GO:0009103">
    <property type="term" value="P:lipopolysaccharide biosynthetic process"/>
    <property type="evidence" value="ECO:0007669"/>
    <property type="project" value="UniProtKB-ARBA"/>
</dbReference>
<evidence type="ECO:0008006" key="11">
    <source>
        <dbReference type="Google" id="ProtNLM"/>
    </source>
</evidence>
<feature type="transmembrane region" description="Helical" evidence="8">
    <location>
        <begin position="136"/>
        <end position="156"/>
    </location>
</feature>
<dbReference type="GO" id="GO:0005886">
    <property type="term" value="C:plasma membrane"/>
    <property type="evidence" value="ECO:0007669"/>
    <property type="project" value="UniProtKB-SubCell"/>
</dbReference>
<feature type="transmembrane region" description="Helical" evidence="8">
    <location>
        <begin position="296"/>
        <end position="321"/>
    </location>
</feature>
<evidence type="ECO:0000313" key="9">
    <source>
        <dbReference type="EMBL" id="MBB5698988.1"/>
    </source>
</evidence>
<protein>
    <recommendedName>
        <fullName evidence="11">Glycosyltransferase RgtA/B/C/D-like domain-containing protein</fullName>
    </recommendedName>
</protein>
<feature type="transmembrane region" description="Helical" evidence="8">
    <location>
        <begin position="168"/>
        <end position="198"/>
    </location>
</feature>
<keyword evidence="4" id="KW-0808">Transferase</keyword>
<dbReference type="PANTHER" id="PTHR33908:SF3">
    <property type="entry name" value="UNDECAPRENYL PHOSPHATE-ALPHA-4-AMINO-4-DEOXY-L-ARABINOSE ARABINOSYL TRANSFERASE"/>
    <property type="match status" value="1"/>
</dbReference>
<comment type="subcellular location">
    <subcellularLocation>
        <location evidence="1">Cell membrane</location>
        <topology evidence="1">Multi-pass membrane protein</topology>
    </subcellularLocation>
</comment>
<dbReference type="GO" id="GO:0010041">
    <property type="term" value="P:response to iron(III) ion"/>
    <property type="evidence" value="ECO:0007669"/>
    <property type="project" value="TreeGrafter"/>
</dbReference>
<dbReference type="Proteomes" id="UP000557739">
    <property type="component" value="Unassembled WGS sequence"/>
</dbReference>
<evidence type="ECO:0000256" key="3">
    <source>
        <dbReference type="ARBA" id="ARBA00022676"/>
    </source>
</evidence>
<keyword evidence="6 8" id="KW-1133">Transmembrane helix</keyword>
<evidence type="ECO:0000256" key="2">
    <source>
        <dbReference type="ARBA" id="ARBA00022475"/>
    </source>
</evidence>
<evidence type="ECO:0000256" key="4">
    <source>
        <dbReference type="ARBA" id="ARBA00022679"/>
    </source>
</evidence>
<dbReference type="EMBL" id="JACIJJ010000003">
    <property type="protein sequence ID" value="MBB5698988.1"/>
    <property type="molecule type" value="Genomic_DNA"/>
</dbReference>
<feature type="transmembrane region" description="Helical" evidence="8">
    <location>
        <begin position="263"/>
        <end position="284"/>
    </location>
</feature>
<dbReference type="InterPro" id="IPR050297">
    <property type="entry name" value="LipidA_mod_glycosyltrf_83"/>
</dbReference>
<dbReference type="RefSeq" id="WP_184028473.1">
    <property type="nucleotide sequence ID" value="NZ_JACIJJ010000003.1"/>
</dbReference>
<gene>
    <name evidence="9" type="ORF">FHR19_002343</name>
</gene>
<evidence type="ECO:0000256" key="1">
    <source>
        <dbReference type="ARBA" id="ARBA00004651"/>
    </source>
</evidence>
<reference evidence="9 10" key="1">
    <citation type="submission" date="2020-08" db="EMBL/GenBank/DDBJ databases">
        <title>Genomic Encyclopedia of Type Strains, Phase IV (KMG-IV): sequencing the most valuable type-strain genomes for metagenomic binning, comparative biology and taxonomic classification.</title>
        <authorList>
            <person name="Goeker M."/>
        </authorList>
    </citation>
    <scope>NUCLEOTIDE SEQUENCE [LARGE SCALE GENOMIC DNA]</scope>
    <source>
        <strain evidence="9 10">DSM 27244</strain>
    </source>
</reference>
<accession>A0A7W9AQY2</accession>
<proteinExistence type="predicted"/>
<organism evidence="9 10">
    <name type="scientific">Sphingomonas yantingensis</name>
    <dbReference type="NCBI Taxonomy" id="1241761"/>
    <lineage>
        <taxon>Bacteria</taxon>
        <taxon>Pseudomonadati</taxon>
        <taxon>Pseudomonadota</taxon>
        <taxon>Alphaproteobacteria</taxon>
        <taxon>Sphingomonadales</taxon>
        <taxon>Sphingomonadaceae</taxon>
        <taxon>Sphingomonas</taxon>
    </lineage>
</organism>
<dbReference type="GO" id="GO:0016763">
    <property type="term" value="F:pentosyltransferase activity"/>
    <property type="evidence" value="ECO:0007669"/>
    <property type="project" value="TreeGrafter"/>
</dbReference>
<name>A0A7W9AQY2_9SPHN</name>
<evidence type="ECO:0000313" key="10">
    <source>
        <dbReference type="Proteomes" id="UP000557739"/>
    </source>
</evidence>
<keyword evidence="2" id="KW-1003">Cell membrane</keyword>
<evidence type="ECO:0000256" key="6">
    <source>
        <dbReference type="ARBA" id="ARBA00022989"/>
    </source>
</evidence>
<evidence type="ECO:0000256" key="5">
    <source>
        <dbReference type="ARBA" id="ARBA00022692"/>
    </source>
</evidence>
<feature type="transmembrane region" description="Helical" evidence="8">
    <location>
        <begin position="341"/>
        <end position="360"/>
    </location>
</feature>